<dbReference type="PANTHER" id="PTHR43547">
    <property type="entry name" value="TWO-COMPONENT HISTIDINE KINASE"/>
    <property type="match status" value="1"/>
</dbReference>
<dbReference type="PROSITE" id="PS50109">
    <property type="entry name" value="HIS_KIN"/>
    <property type="match status" value="1"/>
</dbReference>
<evidence type="ECO:0000256" key="4">
    <source>
        <dbReference type="SAM" id="Coils"/>
    </source>
</evidence>
<comment type="catalytic activity">
    <reaction evidence="1">
        <text>ATP + protein L-histidine = ADP + protein N-phospho-L-histidine.</text>
        <dbReference type="EC" id="2.7.13.3"/>
    </reaction>
</comment>
<dbReference type="InterPro" id="IPR036097">
    <property type="entry name" value="HisK_dim/P_sf"/>
</dbReference>
<dbReference type="SUPFAM" id="SSF55874">
    <property type="entry name" value="ATPase domain of HSP90 chaperone/DNA topoisomerase II/histidine kinase"/>
    <property type="match status" value="1"/>
</dbReference>
<dbReference type="AlphaFoldDB" id="A0A368VEH3"/>
<dbReference type="Gene3D" id="3.30.565.10">
    <property type="entry name" value="Histidine kinase-like ATPase, C-terminal domain"/>
    <property type="match status" value="1"/>
</dbReference>
<keyword evidence="3" id="KW-0597">Phosphoprotein</keyword>
<dbReference type="EMBL" id="QPIZ01000003">
    <property type="protein sequence ID" value="RCW38625.1"/>
    <property type="molecule type" value="Genomic_DNA"/>
</dbReference>
<evidence type="ECO:0000256" key="5">
    <source>
        <dbReference type="SAM" id="Phobius"/>
    </source>
</evidence>
<keyword evidence="8" id="KW-1185">Reference proteome</keyword>
<dbReference type="Pfam" id="PF07494">
    <property type="entry name" value="Reg_prop"/>
    <property type="match status" value="4"/>
</dbReference>
<dbReference type="Gene3D" id="2.130.10.10">
    <property type="entry name" value="YVTN repeat-like/Quinoprotein amine dehydrogenase"/>
    <property type="match status" value="2"/>
</dbReference>
<dbReference type="Pfam" id="PF00512">
    <property type="entry name" value="HisKA"/>
    <property type="match status" value="1"/>
</dbReference>
<keyword evidence="7" id="KW-0418">Kinase</keyword>
<feature type="domain" description="Histidine kinase" evidence="6">
    <location>
        <begin position="892"/>
        <end position="1111"/>
    </location>
</feature>
<dbReference type="SUPFAM" id="SSF47384">
    <property type="entry name" value="Homodimeric domain of signal transducing histidine kinase"/>
    <property type="match status" value="1"/>
</dbReference>
<dbReference type="FunFam" id="2.60.40.10:FF:000791">
    <property type="entry name" value="Two-component system sensor histidine kinase/response regulator"/>
    <property type="match status" value="1"/>
</dbReference>
<dbReference type="CDD" id="cd00082">
    <property type="entry name" value="HisKA"/>
    <property type="match status" value="1"/>
</dbReference>
<accession>A0A368VEH3</accession>
<evidence type="ECO:0000313" key="7">
    <source>
        <dbReference type="EMBL" id="RCW38625.1"/>
    </source>
</evidence>
<proteinExistence type="predicted"/>
<keyword evidence="5" id="KW-0812">Transmembrane</keyword>
<dbReference type="InterPro" id="IPR011110">
    <property type="entry name" value="Reg_prop"/>
</dbReference>
<dbReference type="Pfam" id="PF07495">
    <property type="entry name" value="Y_Y_Y"/>
    <property type="match status" value="1"/>
</dbReference>
<dbReference type="InterPro" id="IPR036890">
    <property type="entry name" value="HATPase_C_sf"/>
</dbReference>
<feature type="coiled-coil region" evidence="4">
    <location>
        <begin position="834"/>
        <end position="885"/>
    </location>
</feature>
<dbReference type="SMART" id="SM00388">
    <property type="entry name" value="HisKA"/>
    <property type="match status" value="1"/>
</dbReference>
<dbReference type="Gene3D" id="2.60.40.10">
    <property type="entry name" value="Immunoglobulins"/>
    <property type="match status" value="1"/>
</dbReference>
<sequence length="1114" mass="127160">MRALLLFLLLIWGQLFSHGQSPNLYFKSIPAQKQLSSQFTTSITQDQKGYIWIGTIDGLNRYDGQRMKIFRNNEEQNTGLANNNIQTLFADSKNRIWIGTAWGLSIYIPEIDGFKLVSSNENTNGLERSFTTRVSENRNHEILVATGASIYRYNEQTKQFVPVIELEGGEITSFCTDRNNNLWVGQNNGGGIHLFRYDEKYEKEELPQWISTDLENELNQLEITDLIYKDSLLWIASRGKGITQLNIRKQTTQKFLTYDYNAFVIDLYIDKHGALWSCDYAGLKRYNVQNNTFDEYYEEPDGANNVKHNPIKIFQDNQFNYWVLYSEEGLDFASAQRGFQHFDGNPESYWPLGDENVFSIAEDRHGNLWTGGFNGGITVFQWAQQNVTRFVPEEGNPESLAKGSVFDLHLDSRKDMWVATYSRGIQKFNPEINGFISFSHDKNNPESIAGNDIRSIEEDDHGKFWLAVHGIGIDYFNQKTGVFEHYTPKNSNLSIEWTNQVLLDSKNNLWVATSNGLNLKKEGSDVFKVYLSYNSDNPSALKSNDVICLHETPDSSIWVGTTFGLYRYSPETDNFVFHSEDFNNQYICSIEHDNEGKLWVSTHGGITEYNPATRKVFNFDTSDGLQANDFNLKASYRDGNGNLFFGGPGGLNSFDPDNINYNLTPPTVVFTDLQIFNESVDSFGADKPLSQHISYADTVVLDYSDKFFTISFTAINFIQPSKNQYAYKMEGFDSRWHYTGNNSEATFTNLNPGTYTLKVKAANNDGIWNEKGISIKVKIKPPWYMTLWFQMVIIALFFIVIYLVVRIRTRMLRRQKVALIALVNERTRRLHEKNNSLKKRTIELDDINRELENQKLTIQQQADELKKQAGELRQSNDNLQKLNNTKDRLFSVIAHDVRSPFNTIIGFSSILKELSNEGGNNLSREYAGYIYDSSNQVLALMENLLYWARSQTNEISLNTGSVSIRDIFEDNLSLLKESMIKKGIQLDSSGLDFSINFEADTEMMRIVVRNILSNAIKFTPYKGTITLKTEVKKDQLIVSISDSGQGLTPEQIEKIKQPSQIFSTPGTHGEKGSGLGLTVCKEFVERHNGQLIVEGSPGKGSRFGFIFPLAKYFF</sequence>
<feature type="transmembrane region" description="Helical" evidence="5">
    <location>
        <begin position="783"/>
        <end position="805"/>
    </location>
</feature>
<evidence type="ECO:0000256" key="2">
    <source>
        <dbReference type="ARBA" id="ARBA00012438"/>
    </source>
</evidence>
<keyword evidence="5" id="KW-1133">Transmembrane helix</keyword>
<dbReference type="RefSeq" id="WP_114436404.1">
    <property type="nucleotide sequence ID" value="NZ_QPIZ01000003.1"/>
</dbReference>
<dbReference type="PANTHER" id="PTHR43547:SF2">
    <property type="entry name" value="HYBRID SIGNAL TRANSDUCTION HISTIDINE KINASE C"/>
    <property type="match status" value="1"/>
</dbReference>
<dbReference type="InterPro" id="IPR003661">
    <property type="entry name" value="HisK_dim/P_dom"/>
</dbReference>
<dbReference type="SUPFAM" id="SSF63829">
    <property type="entry name" value="Calcium-dependent phosphotriesterase"/>
    <property type="match status" value="3"/>
</dbReference>
<dbReference type="InterPro" id="IPR015943">
    <property type="entry name" value="WD40/YVTN_repeat-like_dom_sf"/>
</dbReference>
<evidence type="ECO:0000256" key="3">
    <source>
        <dbReference type="ARBA" id="ARBA00022553"/>
    </source>
</evidence>
<keyword evidence="7" id="KW-0808">Transferase</keyword>
<keyword evidence="4" id="KW-0175">Coiled coil</keyword>
<dbReference type="InterPro" id="IPR011123">
    <property type="entry name" value="Y_Y_Y"/>
</dbReference>
<dbReference type="EC" id="2.7.13.3" evidence="2"/>
<dbReference type="Proteomes" id="UP000252733">
    <property type="component" value="Unassembled WGS sequence"/>
</dbReference>
<evidence type="ECO:0000313" key="8">
    <source>
        <dbReference type="Proteomes" id="UP000252733"/>
    </source>
</evidence>
<dbReference type="GO" id="GO:0000155">
    <property type="term" value="F:phosphorelay sensor kinase activity"/>
    <property type="evidence" value="ECO:0007669"/>
    <property type="project" value="InterPro"/>
</dbReference>
<name>A0A368VEH3_9BACT</name>
<organism evidence="7 8">
    <name type="scientific">Marinilabilia salmonicolor</name>
    <dbReference type="NCBI Taxonomy" id="989"/>
    <lineage>
        <taxon>Bacteria</taxon>
        <taxon>Pseudomonadati</taxon>
        <taxon>Bacteroidota</taxon>
        <taxon>Bacteroidia</taxon>
        <taxon>Marinilabiliales</taxon>
        <taxon>Marinilabiliaceae</taxon>
        <taxon>Marinilabilia</taxon>
    </lineage>
</organism>
<dbReference type="Gene3D" id="1.10.287.130">
    <property type="match status" value="1"/>
</dbReference>
<reference evidence="7 8" key="1">
    <citation type="submission" date="2018-07" db="EMBL/GenBank/DDBJ databases">
        <title>Freshwater and sediment microbial communities from various areas in North America, analyzing microbe dynamics in response to fracking.</title>
        <authorList>
            <person name="Lamendella R."/>
        </authorList>
    </citation>
    <scope>NUCLEOTIDE SEQUENCE [LARGE SCALE GENOMIC DNA]</scope>
    <source>
        <strain evidence="7 8">160A</strain>
    </source>
</reference>
<dbReference type="SMART" id="SM00387">
    <property type="entry name" value="HATPase_c"/>
    <property type="match status" value="1"/>
</dbReference>
<protein>
    <recommendedName>
        <fullName evidence="2">histidine kinase</fullName>
        <ecNumber evidence="2">2.7.13.3</ecNumber>
    </recommendedName>
</protein>
<dbReference type="Pfam" id="PF02518">
    <property type="entry name" value="HATPase_c"/>
    <property type="match status" value="1"/>
</dbReference>
<dbReference type="InterPro" id="IPR005467">
    <property type="entry name" value="His_kinase_dom"/>
</dbReference>
<gene>
    <name evidence="7" type="ORF">DFO77_10391</name>
</gene>
<evidence type="ECO:0000256" key="1">
    <source>
        <dbReference type="ARBA" id="ARBA00000085"/>
    </source>
</evidence>
<evidence type="ECO:0000259" key="6">
    <source>
        <dbReference type="PROSITE" id="PS50109"/>
    </source>
</evidence>
<keyword evidence="5" id="KW-0472">Membrane</keyword>
<comment type="caution">
    <text evidence="7">The sequence shown here is derived from an EMBL/GenBank/DDBJ whole genome shotgun (WGS) entry which is preliminary data.</text>
</comment>
<dbReference type="InterPro" id="IPR004358">
    <property type="entry name" value="Sig_transdc_His_kin-like_C"/>
</dbReference>
<dbReference type="InterPro" id="IPR003594">
    <property type="entry name" value="HATPase_dom"/>
</dbReference>
<dbReference type="InterPro" id="IPR013783">
    <property type="entry name" value="Ig-like_fold"/>
</dbReference>
<dbReference type="CDD" id="cd00146">
    <property type="entry name" value="PKD"/>
    <property type="match status" value="1"/>
</dbReference>
<dbReference type="PRINTS" id="PR00344">
    <property type="entry name" value="BCTRLSENSOR"/>
</dbReference>